<dbReference type="Gene3D" id="3.40.190.10">
    <property type="entry name" value="Periplasmic binding protein-like II"/>
    <property type="match status" value="2"/>
</dbReference>
<dbReference type="PANTHER" id="PTHR30222">
    <property type="entry name" value="SPERMIDINE/PUTRESCINE-BINDING PERIPLASMIC PROTEIN"/>
    <property type="match status" value="1"/>
</dbReference>
<dbReference type="RefSeq" id="WP_052096209.1">
    <property type="nucleotide sequence ID" value="NZ_CP035286.1"/>
</dbReference>
<evidence type="ECO:0000313" key="4">
    <source>
        <dbReference type="Proteomes" id="UP000256794"/>
    </source>
</evidence>
<dbReference type="InterPro" id="IPR006059">
    <property type="entry name" value="SBP"/>
</dbReference>
<reference evidence="3 4" key="1">
    <citation type="submission" date="2018-08" db="EMBL/GenBank/DDBJ databases">
        <title>Genomic Encyclopedia of Archaeal and Bacterial Type Strains, Phase II (KMG-II): from individual species to whole genera.</title>
        <authorList>
            <person name="Goeker M."/>
        </authorList>
    </citation>
    <scope>NUCLEOTIDE SEQUENCE [LARGE SCALE GENOMIC DNA]</scope>
    <source>
        <strain evidence="3 4">DSM 582</strain>
    </source>
</reference>
<organism evidence="3 4">
    <name type="scientific">Paracoccus versutus</name>
    <name type="common">Thiobacillus versutus</name>
    <dbReference type="NCBI Taxonomy" id="34007"/>
    <lineage>
        <taxon>Bacteria</taxon>
        <taxon>Pseudomonadati</taxon>
        <taxon>Pseudomonadota</taxon>
        <taxon>Alphaproteobacteria</taxon>
        <taxon>Rhodobacterales</taxon>
        <taxon>Paracoccaceae</taxon>
        <taxon>Paracoccus</taxon>
    </lineage>
</organism>
<dbReference type="AlphaFoldDB" id="A0AAQ0KJU0"/>
<feature type="signal peptide" evidence="2">
    <location>
        <begin position="1"/>
        <end position="22"/>
    </location>
</feature>
<dbReference type="SUPFAM" id="SSF53850">
    <property type="entry name" value="Periplasmic binding protein-like II"/>
    <property type="match status" value="1"/>
</dbReference>
<sequence>MKHPHSTTALALIFGLVASASAAQEVSVVTWGGAIEVSQIEAYNKPFTEATGIKVTTISADDPSVLLRAQVGAGNVTADVFDVAMADAVRLCDDGAVIAIDPADLPPGADGTPAAEDFIDGALSDCGIATIFAGTVISYDTSKFPDKAPSTVADFFDTQAFPGKRGLAKDVKRTLHFALMADGVPASEVYDVLATPEGVDRAFAKLDTIKKDVVWWEAGAQPPQLLADGEVTMTTAYNGRIFDAAINEGKPFEVIWDGQYLELNAFVIPVGAPHPEEALEYVKFATGSEPLAGQARYISYGPARKSSAPLLGLYKDDKTEMAPNLPTAPENMANAVLEDPGFWADHSAELAERFNNWLAAK</sequence>
<proteinExistence type="predicted"/>
<comment type="caution">
    <text evidence="3">The sequence shown here is derived from an EMBL/GenBank/DDBJ whole genome shotgun (WGS) entry which is preliminary data.</text>
</comment>
<dbReference type="Proteomes" id="UP000256794">
    <property type="component" value="Unassembled WGS sequence"/>
</dbReference>
<evidence type="ECO:0000256" key="2">
    <source>
        <dbReference type="SAM" id="SignalP"/>
    </source>
</evidence>
<gene>
    <name evidence="3" type="ORF">ATH84_104033</name>
</gene>
<accession>A0AAQ0KJU0</accession>
<feature type="chain" id="PRO_5043055746" evidence="2">
    <location>
        <begin position="23"/>
        <end position="361"/>
    </location>
</feature>
<dbReference type="EMBL" id="QUMX01000040">
    <property type="protein sequence ID" value="REG34069.1"/>
    <property type="molecule type" value="Genomic_DNA"/>
</dbReference>
<dbReference type="Pfam" id="PF13416">
    <property type="entry name" value="SBP_bac_8"/>
    <property type="match status" value="1"/>
</dbReference>
<evidence type="ECO:0000256" key="1">
    <source>
        <dbReference type="ARBA" id="ARBA00022729"/>
    </source>
</evidence>
<dbReference type="CDD" id="cd13589">
    <property type="entry name" value="PBP2_polyamine_RpCGA009"/>
    <property type="match status" value="1"/>
</dbReference>
<keyword evidence="4" id="KW-1185">Reference proteome</keyword>
<name>A0AAQ0KJU0_PARVE</name>
<dbReference type="PANTHER" id="PTHR30222:SF2">
    <property type="entry name" value="ABC TRANSPORTER SUBSTRATE-BINDING PROTEIN"/>
    <property type="match status" value="1"/>
</dbReference>
<evidence type="ECO:0000313" key="3">
    <source>
        <dbReference type="EMBL" id="REG34069.1"/>
    </source>
</evidence>
<protein>
    <submittedName>
        <fullName evidence="3">Spermidine/putrescine transport system substrate-binding protein</fullName>
    </submittedName>
</protein>
<keyword evidence="1 2" id="KW-0732">Signal</keyword>